<organism evidence="1">
    <name type="scientific">Spodoptera frugiperda</name>
    <name type="common">Fall armyworm</name>
    <dbReference type="NCBI Taxonomy" id="7108"/>
    <lineage>
        <taxon>Eukaryota</taxon>
        <taxon>Metazoa</taxon>
        <taxon>Ecdysozoa</taxon>
        <taxon>Arthropoda</taxon>
        <taxon>Hexapoda</taxon>
        <taxon>Insecta</taxon>
        <taxon>Pterygota</taxon>
        <taxon>Neoptera</taxon>
        <taxon>Endopterygota</taxon>
        <taxon>Lepidoptera</taxon>
        <taxon>Glossata</taxon>
        <taxon>Ditrysia</taxon>
        <taxon>Noctuoidea</taxon>
        <taxon>Noctuidae</taxon>
        <taxon>Amphipyrinae</taxon>
        <taxon>Spodoptera</taxon>
    </lineage>
</organism>
<evidence type="ECO:0000313" key="1">
    <source>
        <dbReference type="EMBL" id="SOQ53387.1"/>
    </source>
</evidence>
<name>A0A2H1WK54_SPOFR</name>
<protein>
    <submittedName>
        <fullName evidence="1">SFRICE_022241</fullName>
    </submittedName>
</protein>
<reference evidence="1" key="1">
    <citation type="submission" date="2016-07" db="EMBL/GenBank/DDBJ databases">
        <authorList>
            <person name="Bretaudeau A."/>
        </authorList>
    </citation>
    <scope>NUCLEOTIDE SEQUENCE</scope>
    <source>
        <strain evidence="1">Rice</strain>
        <tissue evidence="1">Whole body</tissue>
    </source>
</reference>
<gene>
    <name evidence="1" type="ORF">SFRICE_022241</name>
</gene>
<dbReference type="AlphaFoldDB" id="A0A2H1WK54"/>
<accession>A0A2H1WK54</accession>
<sequence length="43" mass="4138">MCVSCGGRGGSARSPHVLHAAGRARGALPAAADGAALLPRGQL</sequence>
<dbReference type="EMBL" id="ODYU01009156">
    <property type="protein sequence ID" value="SOQ53387.1"/>
    <property type="molecule type" value="Genomic_DNA"/>
</dbReference>
<proteinExistence type="predicted"/>